<accession>A0A6A3BLY4</accession>
<protein>
    <submittedName>
        <fullName evidence="1">Uncharacterized protein</fullName>
    </submittedName>
</protein>
<evidence type="ECO:0000313" key="1">
    <source>
        <dbReference type="EMBL" id="KAE8717613.1"/>
    </source>
</evidence>
<comment type="caution">
    <text evidence="1">The sequence shown here is derived from an EMBL/GenBank/DDBJ whole genome shotgun (WGS) entry which is preliminary data.</text>
</comment>
<keyword evidence="2" id="KW-1185">Reference proteome</keyword>
<proteinExistence type="predicted"/>
<organism evidence="1 2">
    <name type="scientific">Hibiscus syriacus</name>
    <name type="common">Rose of Sharon</name>
    <dbReference type="NCBI Taxonomy" id="106335"/>
    <lineage>
        <taxon>Eukaryota</taxon>
        <taxon>Viridiplantae</taxon>
        <taxon>Streptophyta</taxon>
        <taxon>Embryophyta</taxon>
        <taxon>Tracheophyta</taxon>
        <taxon>Spermatophyta</taxon>
        <taxon>Magnoliopsida</taxon>
        <taxon>eudicotyledons</taxon>
        <taxon>Gunneridae</taxon>
        <taxon>Pentapetalae</taxon>
        <taxon>rosids</taxon>
        <taxon>malvids</taxon>
        <taxon>Malvales</taxon>
        <taxon>Malvaceae</taxon>
        <taxon>Malvoideae</taxon>
        <taxon>Hibiscus</taxon>
    </lineage>
</organism>
<gene>
    <name evidence="1" type="ORF">F3Y22_tig00110044pilonHSYRG00273</name>
</gene>
<reference evidence="1" key="1">
    <citation type="submission" date="2019-09" db="EMBL/GenBank/DDBJ databases">
        <title>Draft genome information of white flower Hibiscus syriacus.</title>
        <authorList>
            <person name="Kim Y.-M."/>
        </authorList>
    </citation>
    <scope>NUCLEOTIDE SEQUENCE [LARGE SCALE GENOMIC DNA]</scope>
    <source>
        <strain evidence="1">YM2019G1</strain>
    </source>
</reference>
<evidence type="ECO:0000313" key="2">
    <source>
        <dbReference type="Proteomes" id="UP000436088"/>
    </source>
</evidence>
<dbReference type="EMBL" id="VEPZ02000823">
    <property type="protein sequence ID" value="KAE8717613.1"/>
    <property type="molecule type" value="Genomic_DNA"/>
</dbReference>
<dbReference type="AlphaFoldDB" id="A0A6A3BLY4"/>
<sequence>MINHGSDQYYVSFEEATPSKEPRIFALCSRIDKLGKVLIAGAGAGTVGFFRWMVC</sequence>
<name>A0A6A3BLY4_HIBSY</name>
<dbReference type="Proteomes" id="UP000436088">
    <property type="component" value="Unassembled WGS sequence"/>
</dbReference>